<keyword evidence="3 9" id="KW-0560">Oxidoreductase</keyword>
<dbReference type="RefSeq" id="WP_067786587.1">
    <property type="nucleotide sequence ID" value="NZ_CP016545.1"/>
</dbReference>
<proteinExistence type="inferred from homology"/>
<dbReference type="AlphaFoldDB" id="A0A1C7D7G0"/>
<dbReference type="PRINTS" id="PR00069">
    <property type="entry name" value="ALDKETRDTASE"/>
</dbReference>
<evidence type="ECO:0000256" key="5">
    <source>
        <dbReference type="PIRSR" id="PIRSR000097-1"/>
    </source>
</evidence>
<sequence>MSDHSKDQPTLTLNDGRSMPQLGYGTFEIPDEDAPGLVGTALGVGYWLVDTAALYENERGVGKGIGEWSDIFLTTKIWNDDQGFDEAKRAFSQSLERLDRAYVDLLLIHWPCPDKGKFVDTWKALIALREEDTAKSIGVSNFRITDLEKLEAETGVRPAVNQIELHPYFQQAELRAVHDEMGIATQCWSPLGQGDALDDPVIKDIASAHGVQPAAVILAWQIQLGCATIPKSSSREHMEGNFKALDVSLTEEDMARIAELDRADGRIGPDPAELC</sequence>
<dbReference type="SUPFAM" id="SSF51430">
    <property type="entry name" value="NAD(P)-linked oxidoreductase"/>
    <property type="match status" value="1"/>
</dbReference>
<dbReference type="PROSITE" id="PS00062">
    <property type="entry name" value="ALDOKETO_REDUCTASE_2"/>
    <property type="match status" value="1"/>
</dbReference>
<dbReference type="Proteomes" id="UP000092698">
    <property type="component" value="Chromosome"/>
</dbReference>
<evidence type="ECO:0000313" key="9">
    <source>
        <dbReference type="EMBL" id="ANU07388.1"/>
    </source>
</evidence>
<evidence type="ECO:0000256" key="3">
    <source>
        <dbReference type="ARBA" id="ARBA00023002"/>
    </source>
</evidence>
<evidence type="ECO:0000256" key="6">
    <source>
        <dbReference type="PIRSR" id="PIRSR000097-2"/>
    </source>
</evidence>
<feature type="active site" description="Proton donor" evidence="5">
    <location>
        <position position="55"/>
    </location>
</feature>
<dbReference type="Pfam" id="PF00248">
    <property type="entry name" value="Aldo_ket_red"/>
    <property type="match status" value="1"/>
</dbReference>
<dbReference type="GO" id="GO:1990002">
    <property type="term" value="F:methylglyoxal reductase (NADPH) (acetol producing) activity"/>
    <property type="evidence" value="ECO:0007669"/>
    <property type="project" value="RHEA"/>
</dbReference>
<dbReference type="InterPro" id="IPR036812">
    <property type="entry name" value="NAD(P)_OxRdtase_dom_sf"/>
</dbReference>
<accession>A0A1C7D7G0</accession>
<dbReference type="PATRIC" id="fig|645517.4.peg.1074"/>
<dbReference type="PIRSF" id="PIRSF000097">
    <property type="entry name" value="AKR"/>
    <property type="match status" value="1"/>
</dbReference>
<keyword evidence="10" id="KW-1185">Reference proteome</keyword>
<feature type="site" description="Lowers pKa of active site Tyr" evidence="7">
    <location>
        <position position="76"/>
    </location>
</feature>
<dbReference type="PANTHER" id="PTHR43827:SF3">
    <property type="entry name" value="NADP-DEPENDENT OXIDOREDUCTASE DOMAIN-CONTAINING PROTEIN"/>
    <property type="match status" value="1"/>
</dbReference>
<evidence type="ECO:0000256" key="1">
    <source>
        <dbReference type="ARBA" id="ARBA00007905"/>
    </source>
</evidence>
<dbReference type="EC" id="1.-.-.-" evidence="9"/>
<dbReference type="Gene3D" id="3.20.20.100">
    <property type="entry name" value="NADP-dependent oxidoreductase domain"/>
    <property type="match status" value="1"/>
</dbReference>
<evidence type="ECO:0000259" key="8">
    <source>
        <dbReference type="Pfam" id="PF00248"/>
    </source>
</evidence>
<dbReference type="InterPro" id="IPR023210">
    <property type="entry name" value="NADP_OxRdtase_dom"/>
</dbReference>
<gene>
    <name evidence="9" type="ORF">A6F65_01079</name>
</gene>
<evidence type="ECO:0000256" key="4">
    <source>
        <dbReference type="ARBA" id="ARBA00049445"/>
    </source>
</evidence>
<keyword evidence="2" id="KW-0521">NADP</keyword>
<feature type="binding site" evidence="6">
    <location>
        <position position="109"/>
    </location>
    <ligand>
        <name>substrate</name>
    </ligand>
</feature>
<organism evidence="9 10">
    <name type="scientific">Paraurantiacibacter namhicola</name>
    <dbReference type="NCBI Taxonomy" id="645517"/>
    <lineage>
        <taxon>Bacteria</taxon>
        <taxon>Pseudomonadati</taxon>
        <taxon>Pseudomonadota</taxon>
        <taxon>Alphaproteobacteria</taxon>
        <taxon>Sphingomonadales</taxon>
        <taxon>Erythrobacteraceae</taxon>
        <taxon>Paraurantiacibacter</taxon>
    </lineage>
</organism>
<reference evidence="9 10" key="1">
    <citation type="submission" date="2016-07" db="EMBL/GenBank/DDBJ databases">
        <title>Complete genome sequence of Altererythrobacter namhicola JCM 16345T, containing esterase-encoding genes.</title>
        <authorList>
            <person name="Cheng H."/>
            <person name="Wu Y.-H."/>
            <person name="Jian S.-L."/>
            <person name="Huo Y.-Y."/>
            <person name="Wang C.-S."/>
            <person name="Xu X.-W."/>
        </authorList>
    </citation>
    <scope>NUCLEOTIDE SEQUENCE [LARGE SCALE GENOMIC DNA]</scope>
    <source>
        <strain evidence="9 10">JCM 16345</strain>
    </source>
</reference>
<dbReference type="STRING" id="645517.A6F65_01079"/>
<dbReference type="InterPro" id="IPR020471">
    <property type="entry name" value="AKR"/>
</dbReference>
<comment type="catalytic activity">
    <reaction evidence="4">
        <text>hydroxyacetone + NADP(+) = methylglyoxal + NADPH + H(+)</text>
        <dbReference type="Rhea" id="RHEA:27986"/>
        <dbReference type="ChEBI" id="CHEBI:15378"/>
        <dbReference type="ChEBI" id="CHEBI:17158"/>
        <dbReference type="ChEBI" id="CHEBI:27957"/>
        <dbReference type="ChEBI" id="CHEBI:57783"/>
        <dbReference type="ChEBI" id="CHEBI:58349"/>
    </reaction>
</comment>
<dbReference type="PANTHER" id="PTHR43827">
    <property type="entry name" value="2,5-DIKETO-D-GLUCONIC ACID REDUCTASE"/>
    <property type="match status" value="1"/>
</dbReference>
<feature type="domain" description="NADP-dependent oxidoreductase" evidence="8">
    <location>
        <begin position="22"/>
        <end position="261"/>
    </location>
</feature>
<evidence type="ECO:0000256" key="7">
    <source>
        <dbReference type="PIRSR" id="PIRSR000097-3"/>
    </source>
</evidence>
<evidence type="ECO:0000313" key="10">
    <source>
        <dbReference type="Proteomes" id="UP000092698"/>
    </source>
</evidence>
<evidence type="ECO:0000256" key="2">
    <source>
        <dbReference type="ARBA" id="ARBA00022857"/>
    </source>
</evidence>
<dbReference type="OrthoDB" id="9804790at2"/>
<protein>
    <submittedName>
        <fullName evidence="9">Putative oxidoreductase</fullName>
        <ecNumber evidence="9">1.-.-.-</ecNumber>
    </submittedName>
</protein>
<name>A0A1C7D7G0_9SPHN</name>
<comment type="similarity">
    <text evidence="1">Belongs to the aldo/keto reductase family.</text>
</comment>
<dbReference type="FunFam" id="3.20.20.100:FF:000002">
    <property type="entry name" value="2,5-diketo-D-gluconic acid reductase A"/>
    <property type="match status" value="1"/>
</dbReference>
<dbReference type="InterPro" id="IPR018170">
    <property type="entry name" value="Aldo/ket_reductase_CS"/>
</dbReference>
<dbReference type="KEGG" id="anh:A6F65_01079"/>
<dbReference type="EMBL" id="CP016545">
    <property type="protein sequence ID" value="ANU07388.1"/>
    <property type="molecule type" value="Genomic_DNA"/>
</dbReference>